<comment type="caution">
    <text evidence="3">The sequence shown here is derived from an EMBL/GenBank/DDBJ whole genome shotgun (WGS) entry which is preliminary data.</text>
</comment>
<dbReference type="EMBL" id="JAQQPM010000009">
    <property type="protein sequence ID" value="KAK2075223.1"/>
    <property type="molecule type" value="Genomic_DNA"/>
</dbReference>
<protein>
    <recommendedName>
        <fullName evidence="5">Siderophore biosynthesis</fullName>
    </recommendedName>
</protein>
<evidence type="ECO:0000313" key="4">
    <source>
        <dbReference type="Proteomes" id="UP001217918"/>
    </source>
</evidence>
<accession>A0AAD9ID00</accession>
<feature type="region of interest" description="Disordered" evidence="1">
    <location>
        <begin position="156"/>
        <end position="208"/>
    </location>
</feature>
<proteinExistence type="predicted"/>
<feature type="compositionally biased region" description="Polar residues" evidence="1">
    <location>
        <begin position="163"/>
        <end position="180"/>
    </location>
</feature>
<evidence type="ECO:0000256" key="2">
    <source>
        <dbReference type="SAM" id="SignalP"/>
    </source>
</evidence>
<feature type="compositionally biased region" description="Low complexity" evidence="1">
    <location>
        <begin position="181"/>
        <end position="192"/>
    </location>
</feature>
<evidence type="ECO:0008006" key="5">
    <source>
        <dbReference type="Google" id="ProtNLM"/>
    </source>
</evidence>
<feature type="chain" id="PRO_5042134582" description="Siderophore biosynthesis" evidence="2">
    <location>
        <begin position="22"/>
        <end position="244"/>
    </location>
</feature>
<dbReference type="AlphaFoldDB" id="A0AAD9ID00"/>
<sequence length="244" mass="23144">MSSASKLLAGLALVAPAVVLARTDLSGCVSTSTVVSTAGSSSASVIWYVPGTGEICAIPDCGGGRAPAKTTQPGCAGYTGTATLTPSYLSGVATVAATATGGHSSPAVATTTPPPRAVGADATSCTDDDASTYTAGFGGAQVLSLNTAMANGATIGGVPKGPKSSTSGPNKGNNVYTKTHSAAAAMTAPSSAGQNGNATMAATPGAQASDRVQASGAKGVGMMMAKGVAGAVIAAGLVAMQAML</sequence>
<dbReference type="Proteomes" id="UP001217918">
    <property type="component" value="Unassembled WGS sequence"/>
</dbReference>
<keyword evidence="4" id="KW-1185">Reference proteome</keyword>
<reference evidence="3" key="1">
    <citation type="journal article" date="2023" name="Mol. Plant Microbe Interact.">
        <title>Elucidating the Obligate Nature and Biological Capacity of an Invasive Fungal Corn Pathogen.</title>
        <authorList>
            <person name="MacCready J.S."/>
            <person name="Roggenkamp E.M."/>
            <person name="Gdanetz K."/>
            <person name="Chilvers M.I."/>
        </authorList>
    </citation>
    <scope>NUCLEOTIDE SEQUENCE</scope>
    <source>
        <strain evidence="3">PM02</strain>
    </source>
</reference>
<organism evidence="3 4">
    <name type="scientific">Phyllachora maydis</name>
    <dbReference type="NCBI Taxonomy" id="1825666"/>
    <lineage>
        <taxon>Eukaryota</taxon>
        <taxon>Fungi</taxon>
        <taxon>Dikarya</taxon>
        <taxon>Ascomycota</taxon>
        <taxon>Pezizomycotina</taxon>
        <taxon>Sordariomycetes</taxon>
        <taxon>Sordariomycetidae</taxon>
        <taxon>Phyllachorales</taxon>
        <taxon>Phyllachoraceae</taxon>
        <taxon>Phyllachora</taxon>
    </lineage>
</organism>
<evidence type="ECO:0000256" key="1">
    <source>
        <dbReference type="SAM" id="MobiDB-lite"/>
    </source>
</evidence>
<gene>
    <name evidence="3" type="ORF">P8C59_009368</name>
</gene>
<name>A0AAD9ID00_9PEZI</name>
<feature type="signal peptide" evidence="2">
    <location>
        <begin position="1"/>
        <end position="21"/>
    </location>
</feature>
<evidence type="ECO:0000313" key="3">
    <source>
        <dbReference type="EMBL" id="KAK2075223.1"/>
    </source>
</evidence>
<keyword evidence="2" id="KW-0732">Signal</keyword>
<feature type="region of interest" description="Disordered" evidence="1">
    <location>
        <begin position="101"/>
        <end position="123"/>
    </location>
</feature>